<reference evidence="2 3" key="1">
    <citation type="submission" date="2016-10" db="EMBL/GenBank/DDBJ databases">
        <authorList>
            <person name="de Groot N.N."/>
        </authorList>
    </citation>
    <scope>NUCLEOTIDE SEQUENCE [LARGE SCALE GENOMIC DNA]</scope>
    <source>
        <strain evidence="2 3">DSM 22024</strain>
    </source>
</reference>
<dbReference type="Gene3D" id="2.160.20.10">
    <property type="entry name" value="Single-stranded right-handed beta-helix, Pectin lyase-like"/>
    <property type="match status" value="1"/>
</dbReference>
<dbReference type="RefSeq" id="WP_092651363.1">
    <property type="nucleotide sequence ID" value="NZ_LT629732.1"/>
</dbReference>
<dbReference type="OrthoDB" id="3813550at2"/>
<evidence type="ECO:0000313" key="3">
    <source>
        <dbReference type="Proteomes" id="UP000198983"/>
    </source>
</evidence>
<dbReference type="InterPro" id="IPR006311">
    <property type="entry name" value="TAT_signal"/>
</dbReference>
<keyword evidence="1" id="KW-0732">Signal</keyword>
<evidence type="ECO:0000313" key="2">
    <source>
        <dbReference type="EMBL" id="SDR97663.1"/>
    </source>
</evidence>
<dbReference type="EMBL" id="LT629732">
    <property type="protein sequence ID" value="SDR97663.1"/>
    <property type="molecule type" value="Genomic_DNA"/>
</dbReference>
<organism evidence="2 3">
    <name type="scientific">Actinopolymorpha singaporensis</name>
    <dbReference type="NCBI Taxonomy" id="117157"/>
    <lineage>
        <taxon>Bacteria</taxon>
        <taxon>Bacillati</taxon>
        <taxon>Actinomycetota</taxon>
        <taxon>Actinomycetes</taxon>
        <taxon>Propionibacteriales</taxon>
        <taxon>Actinopolymorphaceae</taxon>
        <taxon>Actinopolymorpha</taxon>
    </lineage>
</organism>
<keyword evidence="3" id="KW-1185">Reference proteome</keyword>
<dbReference type="AlphaFoldDB" id="A0A1H1NFA0"/>
<sequence length="286" mass="30965">MLSRRTILRVVVAAVAVLAVSLVADRAVPPASAGSPHTLYVDARIGDDDAPGTLPDQPLATLTEALRRTRPGTDILMAGYGDRLPYLGTGVQCPTVEGTAERPVVIRRNVYTNILRPVVLTTDTPVTGPWTLRETTAGHRTWSAPWPDRIRLFGDPDYGFVKIGGIALTGYAEPPGDYAHEAAWWSDGRLYLRSGRASPHDYAVTVKNGDAICLSGRSRHVRIDDLMVVGAVHAVRVEPGAVDVRVDHFVRHNVLDKDLIPADARSGFNPPISRFGPDCPCQVGQK</sequence>
<name>A0A1H1NFA0_9ACTN</name>
<proteinExistence type="predicted"/>
<accession>A0A1H1NFA0</accession>
<feature type="chain" id="PRO_5039552575" description="DUF1565 domain-containing protein" evidence="1">
    <location>
        <begin position="27"/>
        <end position="286"/>
    </location>
</feature>
<feature type="signal peptide" evidence="1">
    <location>
        <begin position="1"/>
        <end position="26"/>
    </location>
</feature>
<dbReference type="STRING" id="117157.SAMN04489717_1217"/>
<evidence type="ECO:0008006" key="4">
    <source>
        <dbReference type="Google" id="ProtNLM"/>
    </source>
</evidence>
<dbReference type="InterPro" id="IPR012334">
    <property type="entry name" value="Pectin_lyas_fold"/>
</dbReference>
<evidence type="ECO:0000256" key="1">
    <source>
        <dbReference type="SAM" id="SignalP"/>
    </source>
</evidence>
<dbReference type="PROSITE" id="PS51318">
    <property type="entry name" value="TAT"/>
    <property type="match status" value="1"/>
</dbReference>
<dbReference type="Proteomes" id="UP000198983">
    <property type="component" value="Chromosome I"/>
</dbReference>
<dbReference type="InterPro" id="IPR011050">
    <property type="entry name" value="Pectin_lyase_fold/virulence"/>
</dbReference>
<gene>
    <name evidence="2" type="ORF">SAMN04489717_1217</name>
</gene>
<protein>
    <recommendedName>
        <fullName evidence="4">DUF1565 domain-containing protein</fullName>
    </recommendedName>
</protein>
<dbReference type="SUPFAM" id="SSF51126">
    <property type="entry name" value="Pectin lyase-like"/>
    <property type="match status" value="1"/>
</dbReference>